<dbReference type="GO" id="GO:0046872">
    <property type="term" value="F:metal ion binding"/>
    <property type="evidence" value="ECO:0007669"/>
    <property type="project" value="UniProtKB-UniRule"/>
</dbReference>
<dbReference type="PRINTS" id="PR00599">
    <property type="entry name" value="MAPEPTIDASE"/>
</dbReference>
<dbReference type="KEGG" id="oyw:OdinLCB4_005645"/>
<keyword evidence="5 8" id="KW-0645">Protease</keyword>
<feature type="domain" description="Peptidase M24" evidence="10">
    <location>
        <begin position="17"/>
        <end position="201"/>
    </location>
</feature>
<dbReference type="InterPro" id="IPR036388">
    <property type="entry name" value="WH-like_DNA-bd_sf"/>
</dbReference>
<evidence type="ECO:0000256" key="4">
    <source>
        <dbReference type="ARBA" id="ARBA00022438"/>
    </source>
</evidence>
<dbReference type="EC" id="3.4.11.18" evidence="8 9"/>
<organism evidence="11 12">
    <name type="scientific">Odinarchaeota yellowstonii (strain LCB_4)</name>
    <dbReference type="NCBI Taxonomy" id="1841599"/>
    <lineage>
        <taxon>Archaea</taxon>
        <taxon>Promethearchaeati</taxon>
        <taxon>Candidatus Odinarchaeota</taxon>
        <taxon>Candidatus Odinarchaeia</taxon>
        <taxon>Candidatus Odinarchaeales</taxon>
        <taxon>Candidatus Odinarchaeaceae</taxon>
        <taxon>Candidatus Odinarchaeum</taxon>
    </lineage>
</organism>
<dbReference type="SUPFAM" id="SSF55920">
    <property type="entry name" value="Creatinase/aminopeptidase"/>
    <property type="match status" value="1"/>
</dbReference>
<comment type="catalytic activity">
    <reaction evidence="1 8 9">
        <text>Release of N-terminal amino acids, preferentially methionine, from peptides and arylamides.</text>
        <dbReference type="EC" id="3.4.11.18"/>
    </reaction>
</comment>
<protein>
    <recommendedName>
        <fullName evidence="8 9">Methionine aminopeptidase</fullName>
        <shortName evidence="8">MAP</shortName>
        <shortName evidence="8">MetAP</shortName>
        <ecNumber evidence="8 9">3.4.11.18</ecNumber>
    </recommendedName>
    <alternativeName>
        <fullName evidence="8">Peptidase M</fullName>
    </alternativeName>
</protein>
<keyword evidence="7 8" id="KW-0378">Hydrolase</keyword>
<feature type="binding site" evidence="8">
    <location>
        <position position="293"/>
    </location>
    <ligand>
        <name>a divalent metal cation</name>
        <dbReference type="ChEBI" id="CHEBI:60240"/>
        <label>1</label>
    </ligand>
</feature>
<dbReference type="Gene3D" id="3.90.230.10">
    <property type="entry name" value="Creatinase/methionine aminopeptidase superfamily"/>
    <property type="match status" value="1"/>
</dbReference>
<keyword evidence="4 8" id="KW-0031">Aminopeptidase</keyword>
<evidence type="ECO:0000256" key="9">
    <source>
        <dbReference type="RuleBase" id="RU003653"/>
    </source>
</evidence>
<dbReference type="InterPro" id="IPR036005">
    <property type="entry name" value="Creatinase/aminopeptidase-like"/>
</dbReference>
<accession>A0AAF0D1G0</accession>
<dbReference type="InterPro" id="IPR018349">
    <property type="entry name" value="Pept_M24A_MAP2_BS"/>
</dbReference>
<keyword evidence="6 8" id="KW-0479">Metal-binding</keyword>
<feature type="binding site" evidence="8">
    <location>
        <position position="174"/>
    </location>
    <ligand>
        <name>substrate</name>
    </ligand>
</feature>
<dbReference type="Gene3D" id="1.10.10.10">
    <property type="entry name" value="Winged helix-like DNA-binding domain superfamily/Winged helix DNA-binding domain"/>
    <property type="match status" value="1"/>
</dbReference>
<evidence type="ECO:0000313" key="12">
    <source>
        <dbReference type="Proteomes" id="UP000186851"/>
    </source>
</evidence>
<comment type="cofactor">
    <cofactor evidence="2">
        <name>Mn(2+)</name>
        <dbReference type="ChEBI" id="CHEBI:29035"/>
    </cofactor>
</comment>
<dbReference type="GO" id="GO:0004239">
    <property type="term" value="F:initiator methionyl aminopeptidase activity"/>
    <property type="evidence" value="ECO:0007669"/>
    <property type="project" value="UniProtKB-UniRule"/>
</dbReference>
<dbReference type="AlphaFoldDB" id="A0AAF0D1G0"/>
<feature type="binding site" evidence="8">
    <location>
        <position position="199"/>
    </location>
    <ligand>
        <name>a divalent metal cation</name>
        <dbReference type="ChEBI" id="CHEBI:60240"/>
        <label>2</label>
        <note>catalytic</note>
    </ligand>
</feature>
<comment type="function">
    <text evidence="8 9">Removes the N-terminal methionine from nascent proteins. The N-terminal methionine is often cleaved when the second residue in the primary sequence is small and uncharged (Met-Ala-, Cys, Gly, Pro, Ser, Thr, or Val).</text>
</comment>
<dbReference type="InterPro" id="IPR000994">
    <property type="entry name" value="Pept_M24"/>
</dbReference>
<gene>
    <name evidence="8 11" type="primary">map</name>
    <name evidence="11" type="ORF">OdinLCB4_005645</name>
</gene>
<dbReference type="GO" id="GO:0005737">
    <property type="term" value="C:cytoplasm"/>
    <property type="evidence" value="ECO:0007669"/>
    <property type="project" value="TreeGrafter"/>
</dbReference>
<evidence type="ECO:0000256" key="6">
    <source>
        <dbReference type="ARBA" id="ARBA00022723"/>
    </source>
</evidence>
<comment type="similarity">
    <text evidence="8">Belongs to the peptidase M24A family. Methionine aminopeptidase archaeal type 2 subfamily.</text>
</comment>
<dbReference type="Pfam" id="PF00557">
    <property type="entry name" value="Peptidase_M24"/>
    <property type="match status" value="1"/>
</dbReference>
<dbReference type="GO" id="GO:0006508">
    <property type="term" value="P:proteolysis"/>
    <property type="evidence" value="ECO:0007669"/>
    <property type="project" value="UniProtKB-KW"/>
</dbReference>
<evidence type="ECO:0000256" key="1">
    <source>
        <dbReference type="ARBA" id="ARBA00000294"/>
    </source>
</evidence>
<dbReference type="InterPro" id="IPR002468">
    <property type="entry name" value="Pept_M24A_MAP2"/>
</dbReference>
<evidence type="ECO:0000313" key="11">
    <source>
        <dbReference type="EMBL" id="WEU39952.1"/>
    </source>
</evidence>
<dbReference type="PANTHER" id="PTHR45777">
    <property type="entry name" value="METHIONINE AMINOPEPTIDASE 2"/>
    <property type="match status" value="1"/>
</dbReference>
<dbReference type="InterPro" id="IPR028595">
    <property type="entry name" value="MetAP_archaeal"/>
</dbReference>
<feature type="binding site" evidence="8">
    <location>
        <position position="106"/>
    </location>
    <ligand>
        <name>a divalent metal cation</name>
        <dbReference type="ChEBI" id="CHEBI:60240"/>
        <label>1</label>
    </ligand>
</feature>
<dbReference type="InterPro" id="IPR050247">
    <property type="entry name" value="Met_Aminopeptidase_Type2"/>
</dbReference>
<dbReference type="InterPro" id="IPR001714">
    <property type="entry name" value="Pept_M24_MAP"/>
</dbReference>
<feature type="binding site" evidence="8">
    <location>
        <position position="166"/>
    </location>
    <ligand>
        <name>a divalent metal cation</name>
        <dbReference type="ChEBI" id="CHEBI:60240"/>
        <label>2</label>
        <note>catalytic</note>
    </ligand>
</feature>
<dbReference type="PROSITE" id="PS01202">
    <property type="entry name" value="MAP_2"/>
    <property type="match status" value="1"/>
</dbReference>
<reference evidence="11" key="2">
    <citation type="journal article" date="2022" name="Nat. Microbiol.">
        <title>A closed Candidatus Odinarchaeum chromosome exposes Asgard archaeal viruses.</title>
        <authorList>
            <person name="Tamarit D."/>
            <person name="Caceres E.F."/>
            <person name="Krupovic M."/>
            <person name="Nijland R."/>
            <person name="Eme L."/>
            <person name="Robinson N.P."/>
            <person name="Ettema T.J.G."/>
        </authorList>
    </citation>
    <scope>NUCLEOTIDE SEQUENCE</scope>
    <source>
        <strain evidence="11">LCB_4</strain>
    </source>
</reference>
<dbReference type="EMBL" id="CP091871">
    <property type="protein sequence ID" value="WEU39952.1"/>
    <property type="molecule type" value="Genomic_DNA"/>
</dbReference>
<dbReference type="SUPFAM" id="SSF46785">
    <property type="entry name" value="Winged helix' DNA-binding domain"/>
    <property type="match status" value="1"/>
</dbReference>
<evidence type="ECO:0000256" key="7">
    <source>
        <dbReference type="ARBA" id="ARBA00022801"/>
    </source>
</evidence>
<feature type="binding site" evidence="8">
    <location>
        <position position="106"/>
    </location>
    <ligand>
        <name>a divalent metal cation</name>
        <dbReference type="ChEBI" id="CHEBI:60240"/>
        <label>2</label>
        <note>catalytic</note>
    </ligand>
</feature>
<dbReference type="CDD" id="cd01088">
    <property type="entry name" value="MetAP2"/>
    <property type="match status" value="1"/>
</dbReference>
<comment type="subunit">
    <text evidence="8">Monomer.</text>
</comment>
<feature type="binding site" evidence="8">
    <location>
        <position position="95"/>
    </location>
    <ligand>
        <name>a divalent metal cation</name>
        <dbReference type="ChEBI" id="CHEBI:60240"/>
        <label>1</label>
    </ligand>
</feature>
<name>A0AAF0D1G0_ODILC</name>
<dbReference type="InterPro" id="IPR036390">
    <property type="entry name" value="WH_DNA-bd_sf"/>
</dbReference>
<dbReference type="NCBIfam" id="TIGR00501">
    <property type="entry name" value="met_pdase_II"/>
    <property type="match status" value="1"/>
</dbReference>
<evidence type="ECO:0000256" key="2">
    <source>
        <dbReference type="ARBA" id="ARBA00001936"/>
    </source>
</evidence>
<sequence>MSEAEVEKKLTKEEELERYRKAGAIHRQITEYIKPHVKLGVKLIDLCEMIEGKILELGGRCAFPTNISINNLAAHYSSPPGDETVIEEKDIVKIDFGVHVDGYIADGAFTVAFNQEYNRLVEASEEALNKAIEAIKPKVKTNEVGRIIEDTIKKYGYRPIRDLSGHILDQYNLHGAKNIPNIKVPFGKEIIEGEVYAVETFATTGQGYARETPYVYIYSFIPVRAPLRSQLARTVLKKIVEEFKTLPFSQRWLLKDMSLGSVKLAFRELVNSGLLHQYHVLADVKGSYVSQAEHTLIVTRDGCEVTTR</sequence>
<dbReference type="Proteomes" id="UP000186851">
    <property type="component" value="Chromosome"/>
</dbReference>
<dbReference type="PANTHER" id="PTHR45777:SF2">
    <property type="entry name" value="METHIONINE AMINOPEPTIDASE 2"/>
    <property type="match status" value="1"/>
</dbReference>
<evidence type="ECO:0000256" key="8">
    <source>
        <dbReference type="HAMAP-Rule" id="MF_01975"/>
    </source>
</evidence>
<comment type="cofactor">
    <cofactor evidence="3">
        <name>Fe(2+)</name>
        <dbReference type="ChEBI" id="CHEBI:29033"/>
    </cofactor>
</comment>
<proteinExistence type="inferred from homology"/>
<evidence type="ECO:0000256" key="5">
    <source>
        <dbReference type="ARBA" id="ARBA00022670"/>
    </source>
</evidence>
<feature type="binding site" evidence="8">
    <location>
        <position position="293"/>
    </location>
    <ligand>
        <name>a divalent metal cation</name>
        <dbReference type="ChEBI" id="CHEBI:60240"/>
        <label>2</label>
        <note>catalytic</note>
    </ligand>
</feature>
<dbReference type="GO" id="GO:0070006">
    <property type="term" value="F:metalloaminopeptidase activity"/>
    <property type="evidence" value="ECO:0007669"/>
    <property type="project" value="UniProtKB-UniRule"/>
</dbReference>
<comment type="cofactor">
    <cofactor evidence="8">
        <name>Co(2+)</name>
        <dbReference type="ChEBI" id="CHEBI:48828"/>
    </cofactor>
    <cofactor evidence="8">
        <name>Zn(2+)</name>
        <dbReference type="ChEBI" id="CHEBI:29105"/>
    </cofactor>
    <cofactor evidence="8">
        <name>Mn(2+)</name>
        <dbReference type="ChEBI" id="CHEBI:29035"/>
    </cofactor>
    <cofactor evidence="8">
        <name>Fe(2+)</name>
        <dbReference type="ChEBI" id="CHEBI:29033"/>
    </cofactor>
    <text evidence="8">Binds 2 divalent metal cations per subunit. Has a high-affinity and a low affinity metal-binding site. The true nature of the physiological cofactor is under debate. The enzyme is active with cobalt, zinc, manganese or divalent iron ions. Most likely, methionine aminopeptidases function as mononuclear Fe(2+)-metalloproteases under physiological conditions, and the catalytically relevant metal-binding site has been assigned to the histidine-containing high-affinity site.</text>
</comment>
<evidence type="ECO:0000259" key="10">
    <source>
        <dbReference type="Pfam" id="PF00557"/>
    </source>
</evidence>
<dbReference type="HAMAP" id="MF_01975">
    <property type="entry name" value="MetAP_2_arc"/>
    <property type="match status" value="1"/>
</dbReference>
<reference evidence="11" key="1">
    <citation type="journal article" date="2017" name="Nature">
        <title>Asgard archaea illuminate the origin of eukaryotic cellular complexity.</title>
        <authorList>
            <person name="Zaremba-Niedzwiedzka K."/>
            <person name="Caceres E.F."/>
            <person name="Saw J.H."/>
            <person name="Backstrom D."/>
            <person name="Juzokaite L."/>
            <person name="Vancaester E."/>
            <person name="Seitz K.W."/>
            <person name="Anantharaman K."/>
            <person name="Starnawski P."/>
            <person name="Kjeldsen K.U."/>
            <person name="Scott M.B."/>
            <person name="Nunoura T."/>
            <person name="Banfield J.F."/>
            <person name="Schramm A."/>
            <person name="Baker B.J."/>
            <person name="Spang A."/>
            <person name="Ettema T.J.G."/>
        </authorList>
    </citation>
    <scope>NUCLEOTIDE SEQUENCE</scope>
    <source>
        <strain evidence="11">LCB_4</strain>
    </source>
</reference>
<feature type="binding site" evidence="8">
    <location>
        <position position="75"/>
    </location>
    <ligand>
        <name>substrate</name>
    </ligand>
</feature>
<evidence type="ECO:0000256" key="3">
    <source>
        <dbReference type="ARBA" id="ARBA00001954"/>
    </source>
</evidence>